<organism evidence="2 3">
    <name type="scientific">Kipferlia bialata</name>
    <dbReference type="NCBI Taxonomy" id="797122"/>
    <lineage>
        <taxon>Eukaryota</taxon>
        <taxon>Metamonada</taxon>
        <taxon>Carpediemonas-like organisms</taxon>
        <taxon>Kipferlia</taxon>
    </lineage>
</organism>
<proteinExistence type="predicted"/>
<feature type="region of interest" description="Disordered" evidence="1">
    <location>
        <begin position="17"/>
        <end position="51"/>
    </location>
</feature>
<sequence>AKLFAILAAYTVLKGKQGLDEEEEEEEEAEAEGEGEGEGEKDKKDKKKEKDVRMYPYDPEAMAMALDSLALILCSTHAKDNKKYQQKAYKSWKKTVKRIKTELEVSKRAVNPGPYQLSSLRLQQRC</sequence>
<name>A0A9K3GPZ0_9EUKA</name>
<dbReference type="EMBL" id="BDIP01006007">
    <property type="protein sequence ID" value="GIQ90296.1"/>
    <property type="molecule type" value="Genomic_DNA"/>
</dbReference>
<feature type="non-terminal residue" evidence="2">
    <location>
        <position position="126"/>
    </location>
</feature>
<feature type="non-terminal residue" evidence="2">
    <location>
        <position position="1"/>
    </location>
</feature>
<feature type="compositionally biased region" description="Acidic residues" evidence="1">
    <location>
        <begin position="20"/>
        <end position="37"/>
    </location>
</feature>
<dbReference type="Proteomes" id="UP000265618">
    <property type="component" value="Unassembled WGS sequence"/>
</dbReference>
<keyword evidence="3" id="KW-1185">Reference proteome</keyword>
<comment type="caution">
    <text evidence="2">The sequence shown here is derived from an EMBL/GenBank/DDBJ whole genome shotgun (WGS) entry which is preliminary data.</text>
</comment>
<protein>
    <submittedName>
        <fullName evidence="2">Uncharacterized protein</fullName>
    </submittedName>
</protein>
<feature type="compositionally biased region" description="Basic and acidic residues" evidence="1">
    <location>
        <begin position="38"/>
        <end position="51"/>
    </location>
</feature>
<gene>
    <name evidence="2" type="ORF">KIPB_013035</name>
</gene>
<evidence type="ECO:0000313" key="2">
    <source>
        <dbReference type="EMBL" id="GIQ90296.1"/>
    </source>
</evidence>
<evidence type="ECO:0000313" key="3">
    <source>
        <dbReference type="Proteomes" id="UP000265618"/>
    </source>
</evidence>
<evidence type="ECO:0000256" key="1">
    <source>
        <dbReference type="SAM" id="MobiDB-lite"/>
    </source>
</evidence>
<dbReference type="AlphaFoldDB" id="A0A9K3GPZ0"/>
<accession>A0A9K3GPZ0</accession>
<reference evidence="2 3" key="1">
    <citation type="journal article" date="2018" name="PLoS ONE">
        <title>The draft genome of Kipferlia bialata reveals reductive genome evolution in fornicate parasites.</title>
        <authorList>
            <person name="Tanifuji G."/>
            <person name="Takabayashi S."/>
            <person name="Kume K."/>
            <person name="Takagi M."/>
            <person name="Nakayama T."/>
            <person name="Kamikawa R."/>
            <person name="Inagaki Y."/>
            <person name="Hashimoto T."/>
        </authorList>
    </citation>
    <scope>NUCLEOTIDE SEQUENCE [LARGE SCALE GENOMIC DNA]</scope>
    <source>
        <strain evidence="2">NY0173</strain>
    </source>
</reference>